<sequence length="101" mass="11406">MKSMNKWVLAISYFFVLTLVLHLSFKMLILTAMDPTTGFPTSRFLIGLLTLVCGGCLLGFGARKYIFSSSNIKSEQWKVAAKFTLLTTLSCFTAMLIFYWV</sequence>
<protein>
    <submittedName>
        <fullName evidence="2">Uncharacterized protein</fullName>
    </submittedName>
</protein>
<keyword evidence="1" id="KW-1133">Transmembrane helix</keyword>
<dbReference type="EMBL" id="NWUW01000032">
    <property type="protein sequence ID" value="PIE92455.1"/>
    <property type="molecule type" value="Genomic_DNA"/>
</dbReference>
<proteinExistence type="predicted"/>
<organism evidence="2 3">
    <name type="scientific">Bacillus fungorum</name>
    <dbReference type="NCBI Taxonomy" id="2039284"/>
    <lineage>
        <taxon>Bacteria</taxon>
        <taxon>Bacillati</taxon>
        <taxon>Bacillota</taxon>
        <taxon>Bacilli</taxon>
        <taxon>Bacillales</taxon>
        <taxon>Bacillaceae</taxon>
        <taxon>Bacillus</taxon>
    </lineage>
</organism>
<keyword evidence="3" id="KW-1185">Reference proteome</keyword>
<accession>A0A2G6Q6S5</accession>
<feature type="transmembrane region" description="Helical" evidence="1">
    <location>
        <begin position="83"/>
        <end position="100"/>
    </location>
</feature>
<keyword evidence="1" id="KW-0472">Membrane</keyword>
<evidence type="ECO:0000313" key="2">
    <source>
        <dbReference type="EMBL" id="PIE92455.1"/>
    </source>
</evidence>
<comment type="caution">
    <text evidence="2">The sequence shown here is derived from an EMBL/GenBank/DDBJ whole genome shotgun (WGS) entry which is preliminary data.</text>
</comment>
<dbReference type="AlphaFoldDB" id="A0A2G6Q6S5"/>
<feature type="transmembrane region" description="Helical" evidence="1">
    <location>
        <begin position="44"/>
        <end position="62"/>
    </location>
</feature>
<gene>
    <name evidence="2" type="ORF">CO726_26230</name>
</gene>
<feature type="transmembrane region" description="Helical" evidence="1">
    <location>
        <begin position="7"/>
        <end position="32"/>
    </location>
</feature>
<evidence type="ECO:0000256" key="1">
    <source>
        <dbReference type="SAM" id="Phobius"/>
    </source>
</evidence>
<evidence type="ECO:0000313" key="3">
    <source>
        <dbReference type="Proteomes" id="UP000228484"/>
    </source>
</evidence>
<keyword evidence="1" id="KW-0812">Transmembrane</keyword>
<dbReference type="Proteomes" id="UP000228484">
    <property type="component" value="Unassembled WGS sequence"/>
</dbReference>
<reference evidence="2 3" key="1">
    <citation type="submission" date="2017-09" db="EMBL/GenBank/DDBJ databases">
        <title>Biocontrol bacteria screening and application from spent mushroom substrate.</title>
        <authorList>
            <person name="Sun X."/>
        </authorList>
    </citation>
    <scope>NUCLEOTIDE SEQUENCE [LARGE SCALE GENOMIC DNA]</scope>
    <source>
        <strain evidence="2 3">100374</strain>
    </source>
</reference>
<dbReference type="RefSeq" id="WP_099686218.1">
    <property type="nucleotide sequence ID" value="NZ_NWUW01000032.1"/>
</dbReference>
<name>A0A2G6Q6S5_9BACI</name>